<dbReference type="EMBL" id="QAAD01000003">
    <property type="protein sequence ID" value="PTN09717.1"/>
    <property type="molecule type" value="Genomic_DNA"/>
</dbReference>
<dbReference type="Pfam" id="PF20404">
    <property type="entry name" value="DUF6694"/>
    <property type="match status" value="1"/>
</dbReference>
<dbReference type="Proteomes" id="UP000243525">
    <property type="component" value="Unassembled WGS sequence"/>
</dbReference>
<comment type="caution">
    <text evidence="1">The sequence shown here is derived from an EMBL/GenBank/DDBJ whole genome shotgun (WGS) entry which is preliminary data.</text>
</comment>
<accession>A0A2T5C4D5</accession>
<sequence>MKKTIFLLLITLLLASCTKKIDGTSEEAMKESIEKVKSSLDDKDKKEFEEALQIIMLNGVDFSNLLSENGVKETVGDIRNKLNGMTASDVIKEGERIKVEIELKKKQQAKDEIIELYAKKEKAEQAKHELDKFKVKRSRFYKRKQGTYFITEEPIIELTVFNGTEHAVSRAYFTGILSSPNRSVPWLKDDFNYQIAGGLEPGEEVTWRLAPNSFGEWGTVDAPKDAILIVEVKKLDGADGETLFSVDDFDEYDKDRLEELLKAYPEFKK</sequence>
<evidence type="ECO:0000313" key="2">
    <source>
        <dbReference type="Proteomes" id="UP000243525"/>
    </source>
</evidence>
<gene>
    <name evidence="1" type="ORF">C8N47_1031</name>
</gene>
<dbReference type="RefSeq" id="WP_211316026.1">
    <property type="nucleotide sequence ID" value="NZ_OY782574.1"/>
</dbReference>
<evidence type="ECO:0008006" key="3">
    <source>
        <dbReference type="Google" id="ProtNLM"/>
    </source>
</evidence>
<keyword evidence="2" id="KW-1185">Reference proteome</keyword>
<proteinExistence type="predicted"/>
<dbReference type="PROSITE" id="PS51257">
    <property type="entry name" value="PROKAR_LIPOPROTEIN"/>
    <property type="match status" value="1"/>
</dbReference>
<organism evidence="1 2">
    <name type="scientific">Mangrovibacterium marinum</name>
    <dbReference type="NCBI Taxonomy" id="1639118"/>
    <lineage>
        <taxon>Bacteria</taxon>
        <taxon>Pseudomonadati</taxon>
        <taxon>Bacteroidota</taxon>
        <taxon>Bacteroidia</taxon>
        <taxon>Marinilabiliales</taxon>
        <taxon>Prolixibacteraceae</taxon>
        <taxon>Mangrovibacterium</taxon>
    </lineage>
</organism>
<dbReference type="AlphaFoldDB" id="A0A2T5C4D5"/>
<dbReference type="InterPro" id="IPR046516">
    <property type="entry name" value="DUF6694"/>
</dbReference>
<protein>
    <recommendedName>
        <fullName evidence="3">Lipoprotein</fullName>
    </recommendedName>
</protein>
<reference evidence="1 2" key="1">
    <citation type="submission" date="2018-04" db="EMBL/GenBank/DDBJ databases">
        <title>Genomic Encyclopedia of Archaeal and Bacterial Type Strains, Phase II (KMG-II): from individual species to whole genera.</title>
        <authorList>
            <person name="Goeker M."/>
        </authorList>
    </citation>
    <scope>NUCLEOTIDE SEQUENCE [LARGE SCALE GENOMIC DNA]</scope>
    <source>
        <strain evidence="1 2">DSM 28823</strain>
    </source>
</reference>
<evidence type="ECO:0000313" key="1">
    <source>
        <dbReference type="EMBL" id="PTN09717.1"/>
    </source>
</evidence>
<name>A0A2T5C4D5_9BACT</name>